<organism evidence="1 2">
    <name type="scientific">Meloidogyne enterolobii</name>
    <name type="common">Root-knot nematode worm</name>
    <name type="synonym">Meloidogyne mayaguensis</name>
    <dbReference type="NCBI Taxonomy" id="390850"/>
    <lineage>
        <taxon>Eukaryota</taxon>
        <taxon>Metazoa</taxon>
        <taxon>Ecdysozoa</taxon>
        <taxon>Nematoda</taxon>
        <taxon>Chromadorea</taxon>
        <taxon>Rhabditida</taxon>
        <taxon>Tylenchina</taxon>
        <taxon>Tylenchomorpha</taxon>
        <taxon>Tylenchoidea</taxon>
        <taxon>Meloidogynidae</taxon>
        <taxon>Meloidogyninae</taxon>
        <taxon>Meloidogyne</taxon>
    </lineage>
</organism>
<gene>
    <name evidence="1" type="ORF">MENT_LOCUS21891</name>
</gene>
<evidence type="ECO:0000313" key="1">
    <source>
        <dbReference type="EMBL" id="CAD2170481.1"/>
    </source>
</evidence>
<dbReference type="AlphaFoldDB" id="A0A6V7V8E1"/>
<protein>
    <submittedName>
        <fullName evidence="1">Uncharacterized protein</fullName>
    </submittedName>
</protein>
<name>A0A6V7V8E1_MELEN</name>
<accession>A0A6V7V8E1</accession>
<sequence length="116" mass="13780">MFSNFWSNEKFSNIWLNESLHFTFSFCHFVVFRTMRDFSFVLGTRPKRRSAITAQSHNLLQDFRILTNLVSNDSSHRAEEIGTKIDKFQKFSSKLWLCAIMAARRFGLYLLFFTSF</sequence>
<dbReference type="EMBL" id="CAJEWN010000169">
    <property type="protein sequence ID" value="CAD2170481.1"/>
    <property type="molecule type" value="Genomic_DNA"/>
</dbReference>
<comment type="caution">
    <text evidence="1">The sequence shown here is derived from an EMBL/GenBank/DDBJ whole genome shotgun (WGS) entry which is preliminary data.</text>
</comment>
<reference evidence="1 2" key="1">
    <citation type="submission" date="2020-08" db="EMBL/GenBank/DDBJ databases">
        <authorList>
            <person name="Koutsovoulos G."/>
            <person name="Danchin GJ E."/>
        </authorList>
    </citation>
    <scope>NUCLEOTIDE SEQUENCE [LARGE SCALE GENOMIC DNA]</scope>
</reference>
<dbReference type="Proteomes" id="UP000580250">
    <property type="component" value="Unassembled WGS sequence"/>
</dbReference>
<evidence type="ECO:0000313" key="2">
    <source>
        <dbReference type="Proteomes" id="UP000580250"/>
    </source>
</evidence>
<proteinExistence type="predicted"/>